<feature type="compositionally biased region" description="Basic and acidic residues" evidence="1">
    <location>
        <begin position="74"/>
        <end position="87"/>
    </location>
</feature>
<evidence type="ECO:0000313" key="2">
    <source>
        <dbReference type="EMBL" id="RDX65349.1"/>
    </source>
</evidence>
<feature type="non-terminal residue" evidence="2">
    <location>
        <position position="1"/>
    </location>
</feature>
<sequence>MPSGNHHSQSMLIMSREGGEREVDLKVFIKTIQEQFKVLNAKLDDLQSTPRYKNPTSRNNDEEEEEEYSNRGNNENERRRKGEPRHDNYLDNIKMTISAFQEKKNPELYLEWERKVEHVFNCHNYSEEKKV</sequence>
<protein>
    <recommendedName>
        <fullName evidence="4">Retrotransposon gag domain-containing protein</fullName>
    </recommendedName>
</protein>
<gene>
    <name evidence="2" type="ORF">CR513_56000</name>
</gene>
<dbReference type="EMBL" id="QJKJ01013951">
    <property type="protein sequence ID" value="RDX65349.1"/>
    <property type="molecule type" value="Genomic_DNA"/>
</dbReference>
<proteinExistence type="predicted"/>
<accession>A0A371EHG9</accession>
<feature type="compositionally biased region" description="Polar residues" evidence="1">
    <location>
        <begin position="46"/>
        <end position="57"/>
    </location>
</feature>
<name>A0A371EHG9_MUCPR</name>
<dbReference type="Proteomes" id="UP000257109">
    <property type="component" value="Unassembled WGS sequence"/>
</dbReference>
<organism evidence="2 3">
    <name type="scientific">Mucuna pruriens</name>
    <name type="common">Velvet bean</name>
    <name type="synonym">Dolichos pruriens</name>
    <dbReference type="NCBI Taxonomy" id="157652"/>
    <lineage>
        <taxon>Eukaryota</taxon>
        <taxon>Viridiplantae</taxon>
        <taxon>Streptophyta</taxon>
        <taxon>Embryophyta</taxon>
        <taxon>Tracheophyta</taxon>
        <taxon>Spermatophyta</taxon>
        <taxon>Magnoliopsida</taxon>
        <taxon>eudicotyledons</taxon>
        <taxon>Gunneridae</taxon>
        <taxon>Pentapetalae</taxon>
        <taxon>rosids</taxon>
        <taxon>fabids</taxon>
        <taxon>Fabales</taxon>
        <taxon>Fabaceae</taxon>
        <taxon>Papilionoideae</taxon>
        <taxon>50 kb inversion clade</taxon>
        <taxon>NPAAA clade</taxon>
        <taxon>indigoferoid/millettioid clade</taxon>
        <taxon>Phaseoleae</taxon>
        <taxon>Mucuna</taxon>
    </lineage>
</organism>
<reference evidence="2" key="1">
    <citation type="submission" date="2018-05" db="EMBL/GenBank/DDBJ databases">
        <title>Draft genome of Mucuna pruriens seed.</title>
        <authorList>
            <person name="Nnadi N.E."/>
            <person name="Vos R."/>
            <person name="Hasami M.H."/>
            <person name="Devisetty U.K."/>
            <person name="Aguiy J.C."/>
        </authorList>
    </citation>
    <scope>NUCLEOTIDE SEQUENCE [LARGE SCALE GENOMIC DNA]</scope>
    <source>
        <strain evidence="2">JCA_2017</strain>
    </source>
</reference>
<dbReference type="AlphaFoldDB" id="A0A371EHG9"/>
<keyword evidence="3" id="KW-1185">Reference proteome</keyword>
<feature type="region of interest" description="Disordered" evidence="1">
    <location>
        <begin position="43"/>
        <end position="87"/>
    </location>
</feature>
<evidence type="ECO:0000313" key="3">
    <source>
        <dbReference type="Proteomes" id="UP000257109"/>
    </source>
</evidence>
<dbReference type="OrthoDB" id="1731207at2759"/>
<evidence type="ECO:0008006" key="4">
    <source>
        <dbReference type="Google" id="ProtNLM"/>
    </source>
</evidence>
<comment type="caution">
    <text evidence="2">The sequence shown here is derived from an EMBL/GenBank/DDBJ whole genome shotgun (WGS) entry which is preliminary data.</text>
</comment>
<evidence type="ECO:0000256" key="1">
    <source>
        <dbReference type="SAM" id="MobiDB-lite"/>
    </source>
</evidence>